<protein>
    <submittedName>
        <fullName evidence="1">Sulfotransferase family protein</fullName>
    </submittedName>
</protein>
<comment type="caution">
    <text evidence="1">The sequence shown here is derived from an EMBL/GenBank/DDBJ whole genome shotgun (WGS) entry which is preliminary data.</text>
</comment>
<proteinExistence type="predicted"/>
<keyword evidence="2" id="KW-1185">Reference proteome</keyword>
<sequence>MSQHFWQRLFNHRQQHAVLVLGSGRSGTSVMTKSLNLMGVSLGTDHLLAPSKRINPKGYFENKDVIKIHKSLGSKIRYRPATVGYYDQPQVKRDRQRLTTYLRGAFQKQDNLLIKDPRMNDYIQLWQHVLADIHVTPVEVILIRNPLDVVSSNERAWHRDNTLAMRQWQVRTLLSLKDTQPQSRILVTYEDLFGNTLATLKRIASQFDLPWPADEGQLQAQLDDFIDPSLQHSDHHESLAAFEARTDVAADVKALYLLARQAAADPEFFASTDFQQQIDRLLSDYLDRYGALYRDFNPKINGQTFFVFGADQTSVDQVSNTLAHAGVAMQEGTGTSHDVARDLAAQLEDRTIDPQTYTKDYQVLAQKERLNNFLRKQAKQQDRWGIGDVANTEIPEMLMAVSTELGLTTNNVVIVDDLTTGTPAEQRLRVQRLVRTLAALRGHAVTVVPAETLAASATIDQLKAIGQQRPAVVTASDQDDETALSEPVDWTALAQDLTELCQRASRDATALAQLNQFVTTNQHVILEQKGDLYANSVRN</sequence>
<dbReference type="InterPro" id="IPR027417">
    <property type="entry name" value="P-loop_NTPase"/>
</dbReference>
<evidence type="ECO:0000313" key="1">
    <source>
        <dbReference type="EMBL" id="MFC0422624.1"/>
    </source>
</evidence>
<accession>A0ABV6JZH0</accession>
<evidence type="ECO:0000313" key="2">
    <source>
        <dbReference type="Proteomes" id="UP001589855"/>
    </source>
</evidence>
<name>A0ABV6JZH0_9LACO</name>
<gene>
    <name evidence="1" type="ORF">ACFFGS_00300</name>
</gene>
<organism evidence="1 2">
    <name type="scientific">Lactiplantibacillus plajomi</name>
    <dbReference type="NCBI Taxonomy" id="1457217"/>
    <lineage>
        <taxon>Bacteria</taxon>
        <taxon>Bacillati</taxon>
        <taxon>Bacillota</taxon>
        <taxon>Bacilli</taxon>
        <taxon>Lactobacillales</taxon>
        <taxon>Lactobacillaceae</taxon>
        <taxon>Lactiplantibacillus</taxon>
    </lineage>
</organism>
<dbReference type="Proteomes" id="UP001589855">
    <property type="component" value="Unassembled WGS sequence"/>
</dbReference>
<dbReference type="EMBL" id="JBHLUK010000002">
    <property type="protein sequence ID" value="MFC0422624.1"/>
    <property type="molecule type" value="Genomic_DNA"/>
</dbReference>
<dbReference type="Gene3D" id="3.40.50.300">
    <property type="entry name" value="P-loop containing nucleotide triphosphate hydrolases"/>
    <property type="match status" value="1"/>
</dbReference>
<dbReference type="RefSeq" id="WP_137643892.1">
    <property type="nucleotide sequence ID" value="NZ_BAABRM010000001.1"/>
</dbReference>
<reference evidence="1 2" key="1">
    <citation type="submission" date="2024-09" db="EMBL/GenBank/DDBJ databases">
        <authorList>
            <person name="Sun Q."/>
            <person name="Mori K."/>
        </authorList>
    </citation>
    <scope>NUCLEOTIDE SEQUENCE [LARGE SCALE GENOMIC DNA]</scope>
    <source>
        <strain evidence="1 2">TBRC 4575</strain>
    </source>
</reference>
<dbReference type="SUPFAM" id="SSF52540">
    <property type="entry name" value="P-loop containing nucleoside triphosphate hydrolases"/>
    <property type="match status" value="1"/>
</dbReference>